<name>A0A9Q1BQL8_HOLLE</name>
<evidence type="ECO:0000313" key="2">
    <source>
        <dbReference type="EMBL" id="KAJ8031012.1"/>
    </source>
</evidence>
<reference evidence="2" key="1">
    <citation type="submission" date="2021-10" db="EMBL/GenBank/DDBJ databases">
        <title>Tropical sea cucumber genome reveals ecological adaptation and Cuvierian tubules defense mechanism.</title>
        <authorList>
            <person name="Chen T."/>
        </authorList>
    </citation>
    <scope>NUCLEOTIDE SEQUENCE</scope>
    <source>
        <strain evidence="2">Nanhai2018</strain>
        <tissue evidence="2">Muscle</tissue>
    </source>
</reference>
<dbReference type="AlphaFoldDB" id="A0A9Q1BQL8"/>
<proteinExistence type="predicted"/>
<sequence>MKPEMAFVHLLFAILLLISSADGTVTETIAKDEFWDGINAYVAVDREIIQKKLNEWHISNSGLCDAPKLYLPETPIFPGVIGANKHAVFIGVGNLTFHDFDPYADSHLWMAEAVTMVGVVIPLLADSPKGVPQYSLALGIYYEKNLGDFPKSNVMYPYFPVDEIRINNNRFVMRNGSEEMTVSLNRYTNPCKPTSPVVRHELDHLIRQEFHLGNPEPDFSFCDRHPIDNHFCETAKRIRCEVSRSVPNICQTPWHALKRHACQGTMEILNVTPILRDAMLLPPDPIEVFASEVLIGNFSIGLKYPCIENECM</sequence>
<keyword evidence="3" id="KW-1185">Reference proteome</keyword>
<protein>
    <submittedName>
        <fullName evidence="2">Uncharacterized protein</fullName>
    </submittedName>
</protein>
<dbReference type="Proteomes" id="UP001152320">
    <property type="component" value="Chromosome 13"/>
</dbReference>
<keyword evidence="1" id="KW-0732">Signal</keyword>
<organism evidence="2 3">
    <name type="scientific">Holothuria leucospilota</name>
    <name type="common">Black long sea cucumber</name>
    <name type="synonym">Mertensiothuria leucospilota</name>
    <dbReference type="NCBI Taxonomy" id="206669"/>
    <lineage>
        <taxon>Eukaryota</taxon>
        <taxon>Metazoa</taxon>
        <taxon>Echinodermata</taxon>
        <taxon>Eleutherozoa</taxon>
        <taxon>Echinozoa</taxon>
        <taxon>Holothuroidea</taxon>
        <taxon>Aspidochirotacea</taxon>
        <taxon>Aspidochirotida</taxon>
        <taxon>Holothuriidae</taxon>
        <taxon>Holothuria</taxon>
    </lineage>
</organism>
<gene>
    <name evidence="2" type="ORF">HOLleu_27603</name>
</gene>
<feature type="signal peptide" evidence="1">
    <location>
        <begin position="1"/>
        <end position="23"/>
    </location>
</feature>
<evidence type="ECO:0000313" key="3">
    <source>
        <dbReference type="Proteomes" id="UP001152320"/>
    </source>
</evidence>
<evidence type="ECO:0000256" key="1">
    <source>
        <dbReference type="SAM" id="SignalP"/>
    </source>
</evidence>
<accession>A0A9Q1BQL8</accession>
<dbReference type="EMBL" id="JAIZAY010000013">
    <property type="protein sequence ID" value="KAJ8031012.1"/>
    <property type="molecule type" value="Genomic_DNA"/>
</dbReference>
<comment type="caution">
    <text evidence="2">The sequence shown here is derived from an EMBL/GenBank/DDBJ whole genome shotgun (WGS) entry which is preliminary data.</text>
</comment>
<feature type="chain" id="PRO_5040135239" evidence="1">
    <location>
        <begin position="24"/>
        <end position="312"/>
    </location>
</feature>